<dbReference type="STRING" id="1449351.RISW2_14530"/>
<dbReference type="InterPro" id="IPR008990">
    <property type="entry name" value="Elect_transpt_acc-like_dom_sf"/>
</dbReference>
<dbReference type="Pfam" id="PF21006">
    <property type="entry name" value="NHase_beta_N"/>
    <property type="match status" value="1"/>
</dbReference>
<evidence type="ECO:0000313" key="3">
    <source>
        <dbReference type="Proteomes" id="UP000023430"/>
    </source>
</evidence>
<name>X7F3B9_9RHOB</name>
<dbReference type="RefSeq" id="WP_043773960.1">
    <property type="nucleotide sequence ID" value="NZ_JAME01000035.1"/>
</dbReference>
<feature type="domain" description="Nitrile hydratase beta subunit-like N-terminal" evidence="1">
    <location>
        <begin position="4"/>
        <end position="90"/>
    </location>
</feature>
<dbReference type="InterPro" id="IPR023808">
    <property type="entry name" value="Nitrile_Hydratase_acc_put"/>
</dbReference>
<dbReference type="InterPro" id="IPR049054">
    <property type="entry name" value="CN_hydtase_beta-like_N"/>
</dbReference>
<evidence type="ECO:0000259" key="1">
    <source>
        <dbReference type="Pfam" id="PF21006"/>
    </source>
</evidence>
<reference evidence="2 3" key="1">
    <citation type="submission" date="2014-01" db="EMBL/GenBank/DDBJ databases">
        <title>Roseivivax isoporae LMG 25204 Genome Sequencing.</title>
        <authorList>
            <person name="Lai Q."/>
            <person name="Li G."/>
            <person name="Shao Z."/>
        </authorList>
    </citation>
    <scope>NUCLEOTIDE SEQUENCE [LARGE SCALE GENOMIC DNA]</scope>
    <source>
        <strain evidence="2 3">LMG 25204</strain>
    </source>
</reference>
<dbReference type="SUPFAM" id="SSF50090">
    <property type="entry name" value="Electron transport accessory proteins"/>
    <property type="match status" value="1"/>
</dbReference>
<evidence type="ECO:0000313" key="2">
    <source>
        <dbReference type="EMBL" id="ETX27310.1"/>
    </source>
</evidence>
<dbReference type="Gene3D" id="1.10.472.20">
    <property type="entry name" value="Nitrile hydratase, beta subunit"/>
    <property type="match status" value="1"/>
</dbReference>
<comment type="caution">
    <text evidence="2">The sequence shown here is derived from an EMBL/GenBank/DDBJ whole genome shotgun (WGS) entry which is preliminary data.</text>
</comment>
<keyword evidence="3" id="KW-1185">Reference proteome</keyword>
<dbReference type="InterPro" id="IPR042262">
    <property type="entry name" value="CN_hydtase_beta_C"/>
</dbReference>
<protein>
    <recommendedName>
        <fullName evidence="1">Nitrile hydratase beta subunit-like N-terminal domain-containing protein</fullName>
    </recommendedName>
</protein>
<organism evidence="2 3">
    <name type="scientific">Roseivivax isoporae LMG 25204</name>
    <dbReference type="NCBI Taxonomy" id="1449351"/>
    <lineage>
        <taxon>Bacteria</taxon>
        <taxon>Pseudomonadati</taxon>
        <taxon>Pseudomonadota</taxon>
        <taxon>Alphaproteobacteria</taxon>
        <taxon>Rhodobacterales</taxon>
        <taxon>Roseobacteraceae</taxon>
        <taxon>Roseivivax</taxon>
    </lineage>
</organism>
<dbReference type="NCBIfam" id="TIGR03889">
    <property type="entry name" value="nitrile_acc"/>
    <property type="match status" value="1"/>
</dbReference>
<accession>X7F3B9</accession>
<proteinExistence type="predicted"/>
<sequence length="113" mass="11983">MTPADAPRFEAPWHAELFAMTVHLNKQGAFSWSDWTAALGESLARARAASGAPLDGGDDYYLAWLDALETLLEQAGTAPGAERRAMRAAWREAYLATPHGAPVTLGASGRDGG</sequence>
<gene>
    <name evidence="2" type="ORF">RISW2_14530</name>
</gene>
<dbReference type="eggNOG" id="ENOG5032YC0">
    <property type="taxonomic scope" value="Bacteria"/>
</dbReference>
<dbReference type="AlphaFoldDB" id="X7F3B9"/>
<dbReference type="EMBL" id="JAME01000035">
    <property type="protein sequence ID" value="ETX27310.1"/>
    <property type="molecule type" value="Genomic_DNA"/>
</dbReference>
<dbReference type="Proteomes" id="UP000023430">
    <property type="component" value="Unassembled WGS sequence"/>
</dbReference>